<dbReference type="InterPro" id="IPR000719">
    <property type="entry name" value="Prot_kinase_dom"/>
</dbReference>
<evidence type="ECO:0000256" key="4">
    <source>
        <dbReference type="ARBA" id="ARBA00022840"/>
    </source>
</evidence>
<dbReference type="PROSITE" id="PS00107">
    <property type="entry name" value="PROTEIN_KINASE_ATP"/>
    <property type="match status" value="1"/>
</dbReference>
<gene>
    <name evidence="8" type="ORF">URODEC1_LOCUS31564</name>
</gene>
<feature type="region of interest" description="Disordered" evidence="6">
    <location>
        <begin position="348"/>
        <end position="413"/>
    </location>
</feature>
<dbReference type="InterPro" id="IPR052751">
    <property type="entry name" value="Plant_MAPKKK"/>
</dbReference>
<feature type="compositionally biased region" description="Acidic residues" evidence="6">
    <location>
        <begin position="303"/>
        <end position="315"/>
    </location>
</feature>
<accession>A0ABC8YA62</accession>
<dbReference type="GO" id="GO:0005524">
    <property type="term" value="F:ATP binding"/>
    <property type="evidence" value="ECO:0007669"/>
    <property type="project" value="UniProtKB-UniRule"/>
</dbReference>
<evidence type="ECO:0000256" key="3">
    <source>
        <dbReference type="ARBA" id="ARBA00022777"/>
    </source>
</evidence>
<keyword evidence="9" id="KW-1185">Reference proteome</keyword>
<dbReference type="PANTHER" id="PTHR48011:SF7">
    <property type="entry name" value="F10K1.14 PROTEIN"/>
    <property type="match status" value="1"/>
</dbReference>
<dbReference type="Proteomes" id="UP001497457">
    <property type="component" value="Chromosome 16b"/>
</dbReference>
<keyword evidence="2 5" id="KW-0547">Nucleotide-binding</keyword>
<feature type="binding site" evidence="5">
    <location>
        <position position="34"/>
    </location>
    <ligand>
        <name>ATP</name>
        <dbReference type="ChEBI" id="CHEBI:30616"/>
    </ligand>
</feature>
<dbReference type="InterPro" id="IPR017441">
    <property type="entry name" value="Protein_kinase_ATP_BS"/>
</dbReference>
<reference evidence="8" key="1">
    <citation type="submission" date="2024-10" db="EMBL/GenBank/DDBJ databases">
        <authorList>
            <person name="Ryan C."/>
        </authorList>
    </citation>
    <scope>NUCLEOTIDE SEQUENCE [LARGE SCALE GENOMIC DNA]</scope>
</reference>
<protein>
    <recommendedName>
        <fullName evidence="7">Protein kinase domain-containing protein</fullName>
    </recommendedName>
</protein>
<evidence type="ECO:0000256" key="1">
    <source>
        <dbReference type="ARBA" id="ARBA00022679"/>
    </source>
</evidence>
<feature type="compositionally biased region" description="Low complexity" evidence="6">
    <location>
        <begin position="384"/>
        <end position="398"/>
    </location>
</feature>
<dbReference type="EMBL" id="OZ075126">
    <property type="protein sequence ID" value="CAL4938925.1"/>
    <property type="molecule type" value="Genomic_DNA"/>
</dbReference>
<evidence type="ECO:0000313" key="8">
    <source>
        <dbReference type="EMBL" id="CAL4938925.1"/>
    </source>
</evidence>
<evidence type="ECO:0000256" key="2">
    <source>
        <dbReference type="ARBA" id="ARBA00022741"/>
    </source>
</evidence>
<feature type="domain" description="Protein kinase" evidence="7">
    <location>
        <begin position="5"/>
        <end position="275"/>
    </location>
</feature>
<keyword evidence="3" id="KW-0418">Kinase</keyword>
<dbReference type="GO" id="GO:0016301">
    <property type="term" value="F:kinase activity"/>
    <property type="evidence" value="ECO:0007669"/>
    <property type="project" value="UniProtKB-KW"/>
</dbReference>
<evidence type="ECO:0000313" key="9">
    <source>
        <dbReference type="Proteomes" id="UP001497457"/>
    </source>
</evidence>
<keyword evidence="1" id="KW-0808">Transferase</keyword>
<dbReference type="PROSITE" id="PS00108">
    <property type="entry name" value="PROTEIN_KINASE_ST"/>
    <property type="match status" value="1"/>
</dbReference>
<dbReference type="CDD" id="cd06606">
    <property type="entry name" value="STKc_MAPKKK"/>
    <property type="match status" value="1"/>
</dbReference>
<dbReference type="SMART" id="SM00220">
    <property type="entry name" value="S_TKc"/>
    <property type="match status" value="1"/>
</dbReference>
<dbReference type="Pfam" id="PF00069">
    <property type="entry name" value="Pkinase"/>
    <property type="match status" value="1"/>
</dbReference>
<evidence type="ECO:0000259" key="7">
    <source>
        <dbReference type="PROSITE" id="PS50011"/>
    </source>
</evidence>
<dbReference type="InterPro" id="IPR008271">
    <property type="entry name" value="Ser/Thr_kinase_AS"/>
</dbReference>
<keyword evidence="4 5" id="KW-0067">ATP-binding</keyword>
<dbReference type="FunFam" id="1.10.510.10:FF:000716">
    <property type="entry name" value="Protein kinase byr2-like"/>
    <property type="match status" value="1"/>
</dbReference>
<evidence type="ECO:0000256" key="5">
    <source>
        <dbReference type="PROSITE-ProRule" id="PRU10141"/>
    </source>
</evidence>
<dbReference type="AlphaFoldDB" id="A0ABC8YA62"/>
<dbReference type="InterPro" id="IPR011009">
    <property type="entry name" value="Kinase-like_dom_sf"/>
</dbReference>
<feature type="region of interest" description="Disordered" evidence="6">
    <location>
        <begin position="277"/>
        <end position="323"/>
    </location>
</feature>
<dbReference type="PANTHER" id="PTHR48011">
    <property type="entry name" value="CCR4-NOT TRANSCRIPTIONAL COMPLEX SUBUNIT CAF120-RELATED"/>
    <property type="match status" value="1"/>
</dbReference>
<sequence length="620" mass="64980">MGMEWLRGKCIGRGAFGAVHLAVDTATGRAFAVKSVDAKGAPASASAAMACLESEIRILRRLASPYVVAYLGDGGEAGGARHLRMELVPGGTAAEAAAREGGLGERAARGVLRRVVAALRYLHDEAGVVHGDVKGRNVLLGSCCRGGSDGGGAKLADFGAARLASEAAPARGPRGTPAWMAPEVARGGAATPASDVWSLGCTALELLTGTRPWSELSGGACCEVGELLLLVGFGGKRPAIPACLSDACRDFLDKCLRRDAGQRWTCEQLLQHPFLSGDALDDAGEPSPYPSPRAVLDWPPSDSDSEALELDDAEPESEHEVMARAKGRVAELASSNDPRASWDWAEEEAGWGTGPTCAADTWAPPPSSEALASEEEGNAGNGSAGRPAAASPAASSAGSDHDAVLVGSGSGGGGGVRCGHGRPGCRGHRCRLKCGLGVVGFGWPPLAVVPVLVPCTHVPLIDSIQSKFASNQRANEFCVPFWMRPPLILTQIAADLIDRPRLVDRRGARVSLPLLISSVLMPSSAQLLQAAGFSFAGMFRSVPPRLLILEIRKGHSHVRSDIRPRMTGRRMDLRNGKTMDPNSSEEIRWPWIRTGEMPDRIFAVSSHAFPMAACGTHSCK</sequence>
<proteinExistence type="predicted"/>
<dbReference type="SUPFAM" id="SSF56112">
    <property type="entry name" value="Protein kinase-like (PK-like)"/>
    <property type="match status" value="1"/>
</dbReference>
<evidence type="ECO:0000256" key="6">
    <source>
        <dbReference type="SAM" id="MobiDB-lite"/>
    </source>
</evidence>
<organism evidence="8 9">
    <name type="scientific">Urochloa decumbens</name>
    <dbReference type="NCBI Taxonomy" id="240449"/>
    <lineage>
        <taxon>Eukaryota</taxon>
        <taxon>Viridiplantae</taxon>
        <taxon>Streptophyta</taxon>
        <taxon>Embryophyta</taxon>
        <taxon>Tracheophyta</taxon>
        <taxon>Spermatophyta</taxon>
        <taxon>Magnoliopsida</taxon>
        <taxon>Liliopsida</taxon>
        <taxon>Poales</taxon>
        <taxon>Poaceae</taxon>
        <taxon>PACMAD clade</taxon>
        <taxon>Panicoideae</taxon>
        <taxon>Panicodae</taxon>
        <taxon>Paniceae</taxon>
        <taxon>Melinidinae</taxon>
        <taxon>Urochloa</taxon>
    </lineage>
</organism>
<name>A0ABC8YA62_9POAL</name>
<dbReference type="PROSITE" id="PS50011">
    <property type="entry name" value="PROTEIN_KINASE_DOM"/>
    <property type="match status" value="1"/>
</dbReference>
<dbReference type="Gene3D" id="1.10.510.10">
    <property type="entry name" value="Transferase(Phosphotransferase) domain 1"/>
    <property type="match status" value="1"/>
</dbReference>